<sequence length="168" mass="18756">MQFFGGSEVSPSPPIPSGAGNRAHMMYVFNRNGVCLLYREWSRPLRTLSSQQDHKLMFGLLFSLKSFTAKMDPSSVEKGNLGVPQLPGQGCSFHSFSTNSYKLSLMETPSGIKIILVTNPKTGDLRESLKHIYSLYVEYVVKNPLYSPGTQIRCDLLNTALDQYVKNV</sequence>
<dbReference type="GO" id="GO:0005794">
    <property type="term" value="C:Golgi apparatus"/>
    <property type="evidence" value="ECO:0007669"/>
    <property type="project" value="UniProtKB-SubCell"/>
</dbReference>
<evidence type="ECO:0000256" key="5">
    <source>
        <dbReference type="ARBA" id="ARBA00038167"/>
    </source>
</evidence>
<keyword evidence="3 6" id="KW-0931">ER-Golgi transport</keyword>
<dbReference type="STRING" id="3469.A0A4Y7KY34"/>
<dbReference type="SMART" id="SM01399">
    <property type="entry name" value="Sybindin"/>
    <property type="match status" value="1"/>
</dbReference>
<accession>A0A4Y7KY34</accession>
<evidence type="ECO:0000313" key="7">
    <source>
        <dbReference type="EMBL" id="RZC78214.1"/>
    </source>
</evidence>
<evidence type="ECO:0000313" key="8">
    <source>
        <dbReference type="Proteomes" id="UP000316621"/>
    </source>
</evidence>
<dbReference type="AlphaFoldDB" id="A0A4Y7KY34"/>
<keyword evidence="2 6" id="KW-0256">Endoplasmic reticulum</keyword>
<dbReference type="InterPro" id="IPR007233">
    <property type="entry name" value="TRAPPC"/>
</dbReference>
<evidence type="ECO:0000256" key="1">
    <source>
        <dbReference type="ARBA" id="ARBA00022448"/>
    </source>
</evidence>
<evidence type="ECO:0000256" key="4">
    <source>
        <dbReference type="ARBA" id="ARBA00023034"/>
    </source>
</evidence>
<organism evidence="7 8">
    <name type="scientific">Papaver somniferum</name>
    <name type="common">Opium poppy</name>
    <dbReference type="NCBI Taxonomy" id="3469"/>
    <lineage>
        <taxon>Eukaryota</taxon>
        <taxon>Viridiplantae</taxon>
        <taxon>Streptophyta</taxon>
        <taxon>Embryophyta</taxon>
        <taxon>Tracheophyta</taxon>
        <taxon>Spermatophyta</taxon>
        <taxon>Magnoliopsida</taxon>
        <taxon>Ranunculales</taxon>
        <taxon>Papaveraceae</taxon>
        <taxon>Papaveroideae</taxon>
        <taxon>Papaver</taxon>
    </lineage>
</organism>
<evidence type="ECO:0000256" key="3">
    <source>
        <dbReference type="ARBA" id="ARBA00022892"/>
    </source>
</evidence>
<dbReference type="GO" id="GO:0006888">
    <property type="term" value="P:endoplasmic reticulum to Golgi vesicle-mediated transport"/>
    <property type="evidence" value="ECO:0007669"/>
    <property type="project" value="UniProtKB-UniRule"/>
</dbReference>
<keyword evidence="4 6" id="KW-0333">Golgi apparatus</keyword>
<comment type="similarity">
    <text evidence="5">Belongs to the TRAPP small subunits family. BET5 subfamily.</text>
</comment>
<dbReference type="Gene3D" id="3.30.450.70">
    <property type="match status" value="1"/>
</dbReference>
<protein>
    <recommendedName>
        <fullName evidence="6">Trafficking protein particle complex subunit</fullName>
    </recommendedName>
</protein>
<comment type="subunit">
    <text evidence="6">Part of the multisubunit transport protein particle (TRAPP) complex.</text>
</comment>
<dbReference type="InterPro" id="IPR011012">
    <property type="entry name" value="Longin-like_dom_sf"/>
</dbReference>
<dbReference type="GO" id="GO:0005783">
    <property type="term" value="C:endoplasmic reticulum"/>
    <property type="evidence" value="ECO:0007669"/>
    <property type="project" value="UniProtKB-SubCell"/>
</dbReference>
<dbReference type="PANTHER" id="PTHR23249:SF16">
    <property type="entry name" value="TRAFFICKING PROTEIN PARTICLE COMPLEX SUBUNIT 1"/>
    <property type="match status" value="1"/>
</dbReference>
<dbReference type="Gramene" id="RZC78214">
    <property type="protein sequence ID" value="RZC78214"/>
    <property type="gene ID" value="C5167_002411"/>
</dbReference>
<dbReference type="GO" id="GO:0030008">
    <property type="term" value="C:TRAPP complex"/>
    <property type="evidence" value="ECO:0007669"/>
    <property type="project" value="UniProtKB-UniRule"/>
</dbReference>
<dbReference type="SUPFAM" id="SSF64356">
    <property type="entry name" value="SNARE-like"/>
    <property type="match status" value="1"/>
</dbReference>
<dbReference type="FunFam" id="3.30.450.70:FF:000006">
    <property type="entry name" value="Trafficking particle complex subunit 1"/>
    <property type="match status" value="1"/>
</dbReference>
<evidence type="ECO:0000256" key="2">
    <source>
        <dbReference type="ARBA" id="ARBA00022824"/>
    </source>
</evidence>
<keyword evidence="8" id="KW-1185">Reference proteome</keyword>
<comment type="subcellular location">
    <subcellularLocation>
        <location evidence="6">Endoplasmic reticulum</location>
    </subcellularLocation>
    <subcellularLocation>
        <location evidence="6">Golgi apparatus</location>
        <location evidence="6">cis-Golgi network</location>
    </subcellularLocation>
</comment>
<keyword evidence="1 6" id="KW-0813">Transport</keyword>
<gene>
    <name evidence="7" type="ORF">C5167_002411</name>
</gene>
<reference evidence="7 8" key="1">
    <citation type="journal article" date="2018" name="Science">
        <title>The opium poppy genome and morphinan production.</title>
        <authorList>
            <person name="Guo L."/>
            <person name="Winzer T."/>
            <person name="Yang X."/>
            <person name="Li Y."/>
            <person name="Ning Z."/>
            <person name="He Z."/>
            <person name="Teodor R."/>
            <person name="Lu Y."/>
            <person name="Bowser T.A."/>
            <person name="Graham I.A."/>
            <person name="Ye K."/>
        </authorList>
    </citation>
    <scope>NUCLEOTIDE SEQUENCE [LARGE SCALE GENOMIC DNA]</scope>
    <source>
        <strain evidence="8">cv. HN1</strain>
        <tissue evidence="7">Leaves</tissue>
    </source>
</reference>
<dbReference type="PANTHER" id="PTHR23249">
    <property type="entry name" value="TRAFFICKING PROTEIN PARTICLE COMPLEX SUBUNIT"/>
    <property type="match status" value="1"/>
</dbReference>
<dbReference type="Pfam" id="PF04099">
    <property type="entry name" value="Sybindin"/>
    <property type="match status" value="1"/>
</dbReference>
<dbReference type="EMBL" id="CM010723">
    <property type="protein sequence ID" value="RZC78214.1"/>
    <property type="molecule type" value="Genomic_DNA"/>
</dbReference>
<dbReference type="CDD" id="cd14855">
    <property type="entry name" value="TRAPPC1_MUM2"/>
    <property type="match status" value="1"/>
</dbReference>
<evidence type="ECO:0000256" key="6">
    <source>
        <dbReference type="RuleBase" id="RU366065"/>
    </source>
</evidence>
<dbReference type="Proteomes" id="UP000316621">
    <property type="component" value="Chromosome 9"/>
</dbReference>
<proteinExistence type="inferred from homology"/>
<name>A0A4Y7KY34_PAPSO</name>
<dbReference type="OMA" id="FENTINH"/>
<dbReference type="OrthoDB" id="246406at2759"/>